<dbReference type="AlphaFoldDB" id="A0AAU4K1B5"/>
<dbReference type="EMBL" id="CP108021">
    <property type="protein sequence ID" value="WUM19771.1"/>
    <property type="molecule type" value="Genomic_DNA"/>
</dbReference>
<feature type="region of interest" description="Disordered" evidence="1">
    <location>
        <begin position="183"/>
        <end position="225"/>
    </location>
</feature>
<accession>A0AAU4K1B5</accession>
<evidence type="ECO:0000259" key="2">
    <source>
        <dbReference type="Pfam" id="PF09823"/>
    </source>
</evidence>
<dbReference type="InterPro" id="IPR007505">
    <property type="entry name" value="PDDEXK_7"/>
</dbReference>
<protein>
    <submittedName>
        <fullName evidence="3">Restriction endonuclease-like protein</fullName>
    </submittedName>
</protein>
<evidence type="ECO:0000313" key="4">
    <source>
        <dbReference type="Proteomes" id="UP001432128"/>
    </source>
</evidence>
<dbReference type="KEGG" id="whr:OG579_19065"/>
<dbReference type="RefSeq" id="WP_328857223.1">
    <property type="nucleotide sequence ID" value="NZ_CP108021.1"/>
</dbReference>
<organism evidence="3 4">
    <name type="scientific">Williamsia herbipolensis</name>
    <dbReference type="NCBI Taxonomy" id="1603258"/>
    <lineage>
        <taxon>Bacteria</taxon>
        <taxon>Bacillati</taxon>
        <taxon>Actinomycetota</taxon>
        <taxon>Actinomycetes</taxon>
        <taxon>Mycobacteriales</taxon>
        <taxon>Nocardiaceae</taxon>
        <taxon>Williamsia</taxon>
    </lineage>
</organism>
<reference evidence="3 4" key="1">
    <citation type="submission" date="2022-10" db="EMBL/GenBank/DDBJ databases">
        <title>The complete genomes of actinobacterial strains from the NBC collection.</title>
        <authorList>
            <person name="Joergensen T.S."/>
            <person name="Alvarez Arevalo M."/>
            <person name="Sterndorff E.B."/>
            <person name="Faurdal D."/>
            <person name="Vuksanovic O."/>
            <person name="Mourched A.-S."/>
            <person name="Charusanti P."/>
            <person name="Shaw S."/>
            <person name="Blin K."/>
            <person name="Weber T."/>
        </authorList>
    </citation>
    <scope>NUCLEOTIDE SEQUENCE [LARGE SCALE GENOMIC DNA]</scope>
    <source>
        <strain evidence="3 4">NBC_00319</strain>
    </source>
</reference>
<name>A0AAU4K1B5_9NOCA</name>
<feature type="domain" description="DUF2357" evidence="2">
    <location>
        <begin position="77"/>
        <end position="324"/>
    </location>
</feature>
<keyword evidence="4" id="KW-1185">Reference proteome</keyword>
<gene>
    <name evidence="3" type="ORF">OG579_19065</name>
</gene>
<dbReference type="InterPro" id="IPR018633">
    <property type="entry name" value="DUF2357"/>
</dbReference>
<dbReference type="Proteomes" id="UP001432128">
    <property type="component" value="Chromosome"/>
</dbReference>
<evidence type="ECO:0000256" key="1">
    <source>
        <dbReference type="SAM" id="MobiDB-lite"/>
    </source>
</evidence>
<evidence type="ECO:0000313" key="3">
    <source>
        <dbReference type="EMBL" id="WUM19771.1"/>
    </source>
</evidence>
<dbReference type="Pfam" id="PF09823">
    <property type="entry name" value="DUF2357"/>
    <property type="match status" value="1"/>
</dbReference>
<feature type="compositionally biased region" description="Basic and acidic residues" evidence="1">
    <location>
        <begin position="183"/>
        <end position="193"/>
    </location>
</feature>
<sequence>MDSAVVVLAGADGARGGLVISSLPRATQFRPEVGGSDNSVTLREGGVYRFKFDVDEGIRGLEPSELFDCDDDSCTGGRLIPGESVGVVSVLVTTDAGAVLRGRFDVRSAKFSDEQAFGRMLADLAELSIEAMHLGFAPSSGAYGSAAGDSPRLLYQQFAVLQSLLVGSDLSWAITQILADPHREWESNHEPRPPGRPLRGSSRLGSQLGKAGARVRTPRGPVSSMPRTLLVERTEESVDTIANRFVRFVLERWRALAVEVVLKADALGGAAKRRGVEQAGDLVVLLDEFLALPLFQEVARLSVFPGDNPVLRRREGYRQLYAAWALVEGTVGLEVDLEDPLLVSRRSIASLYEYWTFTRLAEAVAQTCGGHSVAEELFQASATGMSLVLRADATTRLKFETVEAGQSILIDLFYNKVFRDTSWTRPMRPDASLLVRAPGGQEIWLHFDAKYRVDWSVPFQTGEVGEEEESERRSGASKRTDLLKMHAYRDAIRASAGSYVLFPGSTTAEFAFAEDEFLPGLGAFPLRPDESRQDTNRLAEFVARSIRHVAASGTRHRRATYWSALAYAGDGTDNPMAQPPIGELPPADTGVLLGYVRSDAHWRWIRHSGLYNVRSGDRRGAVARGERALDGPLMLLYGPTVEGSRLALCARVGEWEGATRLSLERLGYPAPKGDAYLVTGLKELNAPAWLHQVDMSRLLPGGWMRGRPYSTTWLDVVLSTQDNK</sequence>
<proteinExistence type="predicted"/>
<feature type="compositionally biased region" description="Low complexity" evidence="1">
    <location>
        <begin position="197"/>
        <end position="209"/>
    </location>
</feature>
<dbReference type="Pfam" id="PF04411">
    <property type="entry name" value="PDDEXK_7"/>
    <property type="match status" value="1"/>
</dbReference>